<sequence>MRSGNAHLGIVVGVDDSPAAKVAVYWAARDAGMRNISLTLVHAVSPNMTTWLDTPLPPGLARWQKDHGRRLLDDAAKFVAEACESGGPAEVRTELLSSPAVPTLVDLSKDAELLVTGCRGSGSWPGRLLGSVSSGLIRHAHCPVAVIHDEDPLMPHPGQAPVLVGVDGSSASESATAIAFDEASRRNVGLVALHAWSDVDVSEWPGIDWPATQSMAEEVLAERLAGWQEQYPDVNVRRVVVRDQPARQLVDRSEEAQLLVVGSRGRGGFAGMLVGSVSETVAQLSRTPVIVARESHAQAPSQVG</sequence>
<keyword evidence="3" id="KW-0067">ATP-binding</keyword>
<evidence type="ECO:0000256" key="3">
    <source>
        <dbReference type="ARBA" id="ARBA00022840"/>
    </source>
</evidence>
<dbReference type="GO" id="GO:0001666">
    <property type="term" value="P:response to hypoxia"/>
    <property type="evidence" value="ECO:0007669"/>
    <property type="project" value="UniProtKB-ARBA"/>
</dbReference>
<dbReference type="PANTHER" id="PTHR46268:SF27">
    <property type="entry name" value="UNIVERSAL STRESS PROTEIN RV2623"/>
    <property type="match status" value="1"/>
</dbReference>
<protein>
    <submittedName>
        <fullName evidence="4">Universal stress protein</fullName>
    </submittedName>
</protein>
<evidence type="ECO:0000313" key="5">
    <source>
        <dbReference type="Proteomes" id="UP000595446"/>
    </source>
</evidence>
<name>A0A2G8B741_9MYCO</name>
<evidence type="ECO:0000313" key="4">
    <source>
        <dbReference type="EMBL" id="BCO36677.1"/>
    </source>
</evidence>
<dbReference type="EMBL" id="AP024237">
    <property type="protein sequence ID" value="BCO36677.1"/>
    <property type="molecule type" value="Genomic_DNA"/>
</dbReference>
<dbReference type="SUPFAM" id="SSF52402">
    <property type="entry name" value="Adenine nucleotide alpha hydrolases-like"/>
    <property type="match status" value="2"/>
</dbReference>
<keyword evidence="5" id="KW-1185">Reference proteome</keyword>
<dbReference type="GO" id="GO:0005524">
    <property type="term" value="F:ATP binding"/>
    <property type="evidence" value="ECO:0007669"/>
    <property type="project" value="UniProtKB-KW"/>
</dbReference>
<dbReference type="Proteomes" id="UP000595446">
    <property type="component" value="Chromosome"/>
</dbReference>
<dbReference type="InterPro" id="IPR014729">
    <property type="entry name" value="Rossmann-like_a/b/a_fold"/>
</dbReference>
<dbReference type="CDD" id="cd23944">
    <property type="entry name" value="USP_Rv2623_repeat1"/>
    <property type="match status" value="1"/>
</dbReference>
<gene>
    <name evidence="4" type="ORF">MHEC_31100</name>
</gene>
<dbReference type="PANTHER" id="PTHR46268">
    <property type="entry name" value="STRESS RESPONSE PROTEIN NHAX"/>
    <property type="match status" value="1"/>
</dbReference>
<dbReference type="RefSeq" id="WP_048892982.1">
    <property type="nucleotide sequence ID" value="NZ_AP024237.1"/>
</dbReference>
<organism evidence="4 5">
    <name type="scientific">Mycobacterium heckeshornense</name>
    <dbReference type="NCBI Taxonomy" id="110505"/>
    <lineage>
        <taxon>Bacteria</taxon>
        <taxon>Bacillati</taxon>
        <taxon>Actinomycetota</taxon>
        <taxon>Actinomycetes</taxon>
        <taxon>Mycobacteriales</taxon>
        <taxon>Mycobacteriaceae</taxon>
        <taxon>Mycobacterium</taxon>
    </lineage>
</organism>
<dbReference type="InterPro" id="IPR006015">
    <property type="entry name" value="Universal_stress_UspA"/>
</dbReference>
<keyword evidence="2" id="KW-0547">Nucleotide-binding</keyword>
<dbReference type="AlphaFoldDB" id="A0A2G8B741"/>
<dbReference type="Pfam" id="PF00582">
    <property type="entry name" value="Usp"/>
    <property type="match status" value="2"/>
</dbReference>
<evidence type="ECO:0000256" key="2">
    <source>
        <dbReference type="ARBA" id="ARBA00022741"/>
    </source>
</evidence>
<accession>A0A2G8B741</accession>
<dbReference type="PRINTS" id="PR01438">
    <property type="entry name" value="UNVRSLSTRESS"/>
</dbReference>
<dbReference type="OrthoDB" id="3174546at2"/>
<proteinExistence type="inferred from homology"/>
<reference evidence="4 5" key="1">
    <citation type="submission" date="2020-12" db="EMBL/GenBank/DDBJ databases">
        <title>Complete genome sequence of Mycobacterium heckeshornense JCM 15655T, closely related to a pathogenic non-tuberculous mycobacterial species Mycobacterium xenopi.</title>
        <authorList>
            <person name="Yoshida M."/>
            <person name="Fukano H."/>
            <person name="Asakura T."/>
            <person name="Suzuki M."/>
            <person name="Hoshino Y."/>
        </authorList>
    </citation>
    <scope>NUCLEOTIDE SEQUENCE [LARGE SCALE GENOMIC DNA]</scope>
    <source>
        <strain evidence="4 5">JCM 15655</strain>
    </source>
</reference>
<dbReference type="STRING" id="110505.ACT16_18755"/>
<evidence type="ECO:0000256" key="1">
    <source>
        <dbReference type="ARBA" id="ARBA00008791"/>
    </source>
</evidence>
<dbReference type="InterPro" id="IPR006016">
    <property type="entry name" value="UspA"/>
</dbReference>
<dbReference type="FunFam" id="3.40.50.620:FF:000123">
    <property type="entry name" value="Universal stress protein family"/>
    <property type="match status" value="1"/>
</dbReference>
<dbReference type="Gene3D" id="3.40.50.620">
    <property type="entry name" value="HUPs"/>
    <property type="match status" value="2"/>
</dbReference>
<comment type="similarity">
    <text evidence="1">Belongs to the universal stress protein A family.</text>
</comment>